<reference evidence="2" key="1">
    <citation type="submission" date="2021-02" db="EMBL/GenBank/DDBJ databases">
        <authorList>
            <person name="Dougan E. K."/>
            <person name="Rhodes N."/>
            <person name="Thang M."/>
            <person name="Chan C."/>
        </authorList>
    </citation>
    <scope>NUCLEOTIDE SEQUENCE</scope>
</reference>
<evidence type="ECO:0000256" key="1">
    <source>
        <dbReference type="SAM" id="Phobius"/>
    </source>
</evidence>
<evidence type="ECO:0000313" key="3">
    <source>
        <dbReference type="Proteomes" id="UP000604046"/>
    </source>
</evidence>
<gene>
    <name evidence="2" type="ORF">SNAT2548_LOCUS5469</name>
</gene>
<protein>
    <submittedName>
        <fullName evidence="2">Uncharacterized protein</fullName>
    </submittedName>
</protein>
<organism evidence="2 3">
    <name type="scientific">Symbiodinium natans</name>
    <dbReference type="NCBI Taxonomy" id="878477"/>
    <lineage>
        <taxon>Eukaryota</taxon>
        <taxon>Sar</taxon>
        <taxon>Alveolata</taxon>
        <taxon>Dinophyceae</taxon>
        <taxon>Suessiales</taxon>
        <taxon>Symbiodiniaceae</taxon>
        <taxon>Symbiodinium</taxon>
    </lineage>
</organism>
<keyword evidence="3" id="KW-1185">Reference proteome</keyword>
<keyword evidence="1" id="KW-1133">Transmembrane helix</keyword>
<comment type="caution">
    <text evidence="2">The sequence shown here is derived from an EMBL/GenBank/DDBJ whole genome shotgun (WGS) entry which is preliminary data.</text>
</comment>
<dbReference type="AlphaFoldDB" id="A0A812J8B4"/>
<dbReference type="EMBL" id="CAJNDS010000348">
    <property type="protein sequence ID" value="CAE7196346.1"/>
    <property type="molecule type" value="Genomic_DNA"/>
</dbReference>
<keyword evidence="1" id="KW-0812">Transmembrane</keyword>
<proteinExistence type="predicted"/>
<name>A0A812J8B4_9DINO</name>
<sequence length="393" mass="43007">MQLLLLLRPPCCEAVRHQCRLEMVFVVTPWLAGSAFIISRLDGTAPGRFDYLAVLHLAGAVALMTIGMILSKTNCLPSAAHYLEDPRCSNALCGLFSWLPMGAICPTLLTGSAQDVAFTFADVFGAITLSVPLVEEPLSVIACYAAYASIACARILHLSSSDVGNCISLTPFQCRLIAVLVATVLFCQMRIRYLIMTWTQLTADRLEECTGTESEAESQKMEKSQQSQLVYAQDYRVHGNAAEIERNVWRRRQLYKAELTGRLLWAIHLHRQMLLSSDVLANILAFLYEGVRPVTNYVGLLSQDGRSMVSSTQHTIASSGVFSSLSSLSSVAVLRKALSAQLWVAFGRPPSKEVAAEAEQAASGDCNVFVQFAKSFFAQLGLGRLFLSQPVPE</sequence>
<dbReference type="OrthoDB" id="10437698at2759"/>
<keyword evidence="1" id="KW-0472">Membrane</keyword>
<feature type="transmembrane region" description="Helical" evidence="1">
    <location>
        <begin position="21"/>
        <end position="39"/>
    </location>
</feature>
<accession>A0A812J8B4</accession>
<dbReference type="Proteomes" id="UP000604046">
    <property type="component" value="Unassembled WGS sequence"/>
</dbReference>
<evidence type="ECO:0000313" key="2">
    <source>
        <dbReference type="EMBL" id="CAE7196346.1"/>
    </source>
</evidence>
<feature type="transmembrane region" description="Helical" evidence="1">
    <location>
        <begin position="51"/>
        <end position="70"/>
    </location>
</feature>
<feature type="transmembrane region" description="Helical" evidence="1">
    <location>
        <begin position="91"/>
        <end position="110"/>
    </location>
</feature>